<evidence type="ECO:0000256" key="4">
    <source>
        <dbReference type="ARBA" id="ARBA00022989"/>
    </source>
</evidence>
<dbReference type="Pfam" id="PF01810">
    <property type="entry name" value="LysE"/>
    <property type="match status" value="1"/>
</dbReference>
<evidence type="ECO:0000256" key="6">
    <source>
        <dbReference type="SAM" id="Phobius"/>
    </source>
</evidence>
<dbReference type="AlphaFoldDB" id="A0A7W7A9K4"/>
<dbReference type="GO" id="GO:0005886">
    <property type="term" value="C:plasma membrane"/>
    <property type="evidence" value="ECO:0007669"/>
    <property type="project" value="UniProtKB-SubCell"/>
</dbReference>
<protein>
    <submittedName>
        <fullName evidence="7">Threonine/homoserine/homoserine lactone efflux protein</fullName>
    </submittedName>
</protein>
<keyword evidence="5 6" id="KW-0472">Membrane</keyword>
<feature type="transmembrane region" description="Helical" evidence="6">
    <location>
        <begin position="67"/>
        <end position="85"/>
    </location>
</feature>
<feature type="transmembrane region" description="Helical" evidence="6">
    <location>
        <begin position="178"/>
        <end position="197"/>
    </location>
</feature>
<keyword evidence="3 6" id="KW-0812">Transmembrane</keyword>
<dbReference type="PANTHER" id="PTHR30086">
    <property type="entry name" value="ARGININE EXPORTER PROTEIN ARGO"/>
    <property type="match status" value="1"/>
</dbReference>
<gene>
    <name evidence="7" type="ORF">GGR37_000575</name>
</gene>
<accession>A0A7W7A9K4</accession>
<proteinExistence type="predicted"/>
<organism evidence="7 8">
    <name type="scientific">Novosphingobium taihuense</name>
    <dbReference type="NCBI Taxonomy" id="260085"/>
    <lineage>
        <taxon>Bacteria</taxon>
        <taxon>Pseudomonadati</taxon>
        <taxon>Pseudomonadota</taxon>
        <taxon>Alphaproteobacteria</taxon>
        <taxon>Sphingomonadales</taxon>
        <taxon>Sphingomonadaceae</taxon>
        <taxon>Novosphingobium</taxon>
    </lineage>
</organism>
<comment type="subcellular location">
    <subcellularLocation>
        <location evidence="1">Cell membrane</location>
        <topology evidence="1">Multi-pass membrane protein</topology>
    </subcellularLocation>
</comment>
<name>A0A7W7A9K4_9SPHN</name>
<feature type="transmembrane region" description="Helical" evidence="6">
    <location>
        <begin position="6"/>
        <end position="25"/>
    </location>
</feature>
<dbReference type="Proteomes" id="UP000538566">
    <property type="component" value="Unassembled WGS sequence"/>
</dbReference>
<feature type="transmembrane region" description="Helical" evidence="6">
    <location>
        <begin position="37"/>
        <end position="61"/>
    </location>
</feature>
<evidence type="ECO:0000256" key="1">
    <source>
        <dbReference type="ARBA" id="ARBA00004651"/>
    </source>
</evidence>
<dbReference type="EMBL" id="JACHOA010000001">
    <property type="protein sequence ID" value="MBB4612329.1"/>
    <property type="molecule type" value="Genomic_DNA"/>
</dbReference>
<sequence>MDLTGFALAVLLIELTPGPNMAWLAGLAATEGRRNGLAAVAGVGVGLLVNGALAALGLAALLATMPALWNALRLAGAAMMVWLAVEAWRGAGKPQAPGNGSATRPFAAGVLINLLNPKAYMFFVVVAPQFLGGEVLGLHNALLLAAISTAIATAIHCAIVLAGARAQGWLADPARTRIVRRVFSLVILGVAASFLLVPAR</sequence>
<evidence type="ECO:0000256" key="2">
    <source>
        <dbReference type="ARBA" id="ARBA00022475"/>
    </source>
</evidence>
<keyword evidence="2" id="KW-1003">Cell membrane</keyword>
<keyword evidence="8" id="KW-1185">Reference proteome</keyword>
<evidence type="ECO:0000313" key="8">
    <source>
        <dbReference type="Proteomes" id="UP000538566"/>
    </source>
</evidence>
<comment type="caution">
    <text evidence="7">The sequence shown here is derived from an EMBL/GenBank/DDBJ whole genome shotgun (WGS) entry which is preliminary data.</text>
</comment>
<dbReference type="PANTHER" id="PTHR30086:SF20">
    <property type="entry name" value="ARGININE EXPORTER PROTEIN ARGO-RELATED"/>
    <property type="match status" value="1"/>
</dbReference>
<reference evidence="7 8" key="1">
    <citation type="submission" date="2020-08" db="EMBL/GenBank/DDBJ databases">
        <title>Genomic Encyclopedia of Type Strains, Phase IV (KMG-IV): sequencing the most valuable type-strain genomes for metagenomic binning, comparative biology and taxonomic classification.</title>
        <authorList>
            <person name="Goeker M."/>
        </authorList>
    </citation>
    <scope>NUCLEOTIDE SEQUENCE [LARGE SCALE GENOMIC DNA]</scope>
    <source>
        <strain evidence="7 8">DSM 17507</strain>
    </source>
</reference>
<dbReference type="RefSeq" id="WP_246415395.1">
    <property type="nucleotide sequence ID" value="NZ_JACHOA010000001.1"/>
</dbReference>
<feature type="transmembrane region" description="Helical" evidence="6">
    <location>
        <begin position="106"/>
        <end position="130"/>
    </location>
</feature>
<dbReference type="InterPro" id="IPR001123">
    <property type="entry name" value="LeuE-type"/>
</dbReference>
<dbReference type="GO" id="GO:0015171">
    <property type="term" value="F:amino acid transmembrane transporter activity"/>
    <property type="evidence" value="ECO:0007669"/>
    <property type="project" value="TreeGrafter"/>
</dbReference>
<evidence type="ECO:0000256" key="5">
    <source>
        <dbReference type="ARBA" id="ARBA00023136"/>
    </source>
</evidence>
<feature type="transmembrane region" description="Helical" evidence="6">
    <location>
        <begin position="142"/>
        <end position="166"/>
    </location>
</feature>
<evidence type="ECO:0000256" key="3">
    <source>
        <dbReference type="ARBA" id="ARBA00022692"/>
    </source>
</evidence>
<keyword evidence="4 6" id="KW-1133">Transmembrane helix</keyword>
<evidence type="ECO:0000313" key="7">
    <source>
        <dbReference type="EMBL" id="MBB4612329.1"/>
    </source>
</evidence>